<comment type="caution">
    <text evidence="1">The sequence shown here is derived from an EMBL/GenBank/DDBJ whole genome shotgun (WGS) entry which is preliminary data.</text>
</comment>
<evidence type="ECO:0000313" key="2">
    <source>
        <dbReference type="Proteomes" id="UP000317617"/>
    </source>
</evidence>
<organism evidence="1 2">
    <name type="scientific">Acetobacter orleanensis</name>
    <dbReference type="NCBI Taxonomy" id="104099"/>
    <lineage>
        <taxon>Bacteria</taxon>
        <taxon>Pseudomonadati</taxon>
        <taxon>Pseudomonadota</taxon>
        <taxon>Alphaproteobacteria</taxon>
        <taxon>Acetobacterales</taxon>
        <taxon>Acetobacteraceae</taxon>
        <taxon>Acetobacter</taxon>
    </lineage>
</organism>
<gene>
    <name evidence="1" type="ORF">AOR01nite_25000</name>
</gene>
<proteinExistence type="predicted"/>
<dbReference type="AlphaFoldDB" id="A0A4Y3TQL0"/>
<reference evidence="1 2" key="1">
    <citation type="submission" date="2019-06" db="EMBL/GenBank/DDBJ databases">
        <title>Whole genome shotgun sequence of Acetobacter orleanensis NBRC 13752.</title>
        <authorList>
            <person name="Hosoyama A."/>
            <person name="Uohara A."/>
            <person name="Ohji S."/>
            <person name="Ichikawa N."/>
        </authorList>
    </citation>
    <scope>NUCLEOTIDE SEQUENCE [LARGE SCALE GENOMIC DNA]</scope>
    <source>
        <strain evidence="1 2">NBRC 13752</strain>
    </source>
</reference>
<accession>A0A4Y3TQL0</accession>
<keyword evidence="2" id="KW-1185">Reference proteome</keyword>
<sequence length="68" mass="7453">MIVADYHHAKSSTDEIFQRGLTAALEAGTEAWAGQKNSSTEIEHKTMAVLDAGILHWFRLTGRKIAGN</sequence>
<name>A0A4Y3TQL0_9PROT</name>
<protein>
    <submittedName>
        <fullName evidence="1">Uncharacterized protein</fullName>
    </submittedName>
</protein>
<dbReference type="Proteomes" id="UP000317617">
    <property type="component" value="Unassembled WGS sequence"/>
</dbReference>
<evidence type="ECO:0000313" key="1">
    <source>
        <dbReference type="EMBL" id="GEB84023.1"/>
    </source>
</evidence>
<dbReference type="EMBL" id="BJMU01000026">
    <property type="protein sequence ID" value="GEB84023.1"/>
    <property type="molecule type" value="Genomic_DNA"/>
</dbReference>